<dbReference type="RefSeq" id="WP_160875443.1">
    <property type="nucleotide sequence ID" value="NZ_WUEK01000002.1"/>
</dbReference>
<dbReference type="Proteomes" id="UP000473325">
    <property type="component" value="Unassembled WGS sequence"/>
</dbReference>
<dbReference type="EMBL" id="WUEK01000002">
    <property type="protein sequence ID" value="MXG88742.1"/>
    <property type="molecule type" value="Genomic_DNA"/>
</dbReference>
<dbReference type="AlphaFoldDB" id="A0A6L7EYY8"/>
<sequence>MPISRTARSWLAWLVVVATVLALAPDPARAQVSSQVTSQVSSTARTDSRIGPTDCRLLGRVYVGGQGCSRDRCVPGARIAKAARGAELCALRGQGDHAFGAPVDYRLCAQLHRRWVAQVNWCAANPDRGRAVITHAPQCTGTASTYVTHSDRAGAYDECRSPGDVRRLREQARQRGTTLEREARETSAVICSTRPGHRFTDGRCERGHDPADTPGGVLLVGDSIAWRGQDELGTRWPDAHLDGIPSRRLDDLRPRLDAFEADHGAPDGLVVELGTNAARGFRASDLRAVLDTLPARTPVMLVLPYRADPHRPAEIQPASTRTARWMRRLATDRPATCVADWRGVVAARPGVLVDGVHPTSSAETFWAEWIVRSWRSCGRDVRAGGRRS</sequence>
<evidence type="ECO:0000313" key="2">
    <source>
        <dbReference type="EMBL" id="MXG88742.1"/>
    </source>
</evidence>
<evidence type="ECO:0000256" key="1">
    <source>
        <dbReference type="SAM" id="SignalP"/>
    </source>
</evidence>
<comment type="caution">
    <text evidence="2">The sequence shown here is derived from an EMBL/GenBank/DDBJ whole genome shotgun (WGS) entry which is preliminary data.</text>
</comment>
<protein>
    <recommendedName>
        <fullName evidence="4">SGNH hydrolase-type esterase domain-containing protein</fullName>
    </recommendedName>
</protein>
<keyword evidence="3" id="KW-1185">Reference proteome</keyword>
<keyword evidence="1" id="KW-0732">Signal</keyword>
<accession>A0A6L7EYY8</accession>
<feature type="chain" id="PRO_5027054212" description="SGNH hydrolase-type esterase domain-containing protein" evidence="1">
    <location>
        <begin position="31"/>
        <end position="388"/>
    </location>
</feature>
<dbReference type="InterPro" id="IPR036514">
    <property type="entry name" value="SGNH_hydro_sf"/>
</dbReference>
<reference evidence="2 3" key="1">
    <citation type="submission" date="2019-12" db="EMBL/GenBank/DDBJ databases">
        <authorList>
            <person name="Kun Z."/>
        </authorList>
    </citation>
    <scope>NUCLEOTIDE SEQUENCE [LARGE SCALE GENOMIC DNA]</scope>
    <source>
        <strain evidence="2 3">YIM 123512</strain>
    </source>
</reference>
<feature type="signal peptide" evidence="1">
    <location>
        <begin position="1"/>
        <end position="30"/>
    </location>
</feature>
<evidence type="ECO:0000313" key="3">
    <source>
        <dbReference type="Proteomes" id="UP000473325"/>
    </source>
</evidence>
<dbReference type="Gene3D" id="3.40.50.1110">
    <property type="entry name" value="SGNH hydrolase"/>
    <property type="match status" value="1"/>
</dbReference>
<evidence type="ECO:0008006" key="4">
    <source>
        <dbReference type="Google" id="ProtNLM"/>
    </source>
</evidence>
<proteinExistence type="predicted"/>
<gene>
    <name evidence="2" type="ORF">GRQ65_04165</name>
</gene>
<dbReference type="SUPFAM" id="SSF52266">
    <property type="entry name" value="SGNH hydrolase"/>
    <property type="match status" value="1"/>
</dbReference>
<organism evidence="2 3">
    <name type="scientific">Nocardioides flavescens</name>
    <dbReference type="NCBI Taxonomy" id="2691959"/>
    <lineage>
        <taxon>Bacteria</taxon>
        <taxon>Bacillati</taxon>
        <taxon>Actinomycetota</taxon>
        <taxon>Actinomycetes</taxon>
        <taxon>Propionibacteriales</taxon>
        <taxon>Nocardioidaceae</taxon>
        <taxon>Nocardioides</taxon>
    </lineage>
</organism>
<name>A0A6L7EYY8_9ACTN</name>